<protein>
    <recommendedName>
        <fullName evidence="2">TIP41-like protein</fullName>
    </recommendedName>
</protein>
<organism evidence="5 6">
    <name type="scientific">Dinoponera quadriceps</name>
    <name type="common">South American ant</name>
    <dbReference type="NCBI Taxonomy" id="609295"/>
    <lineage>
        <taxon>Eukaryota</taxon>
        <taxon>Metazoa</taxon>
        <taxon>Ecdysozoa</taxon>
        <taxon>Arthropoda</taxon>
        <taxon>Hexapoda</taxon>
        <taxon>Insecta</taxon>
        <taxon>Pterygota</taxon>
        <taxon>Neoptera</taxon>
        <taxon>Endopterygota</taxon>
        <taxon>Hymenoptera</taxon>
        <taxon>Apocrita</taxon>
        <taxon>Aculeata</taxon>
        <taxon>Formicoidea</taxon>
        <taxon>Formicidae</taxon>
        <taxon>Ponerinae</taxon>
        <taxon>Ponerini</taxon>
        <taxon>Dinoponera</taxon>
    </lineage>
</organism>
<feature type="compositionally biased region" description="Polar residues" evidence="3">
    <location>
        <begin position="907"/>
        <end position="918"/>
    </location>
</feature>
<evidence type="ECO:0000313" key="5">
    <source>
        <dbReference type="Proteomes" id="UP000515204"/>
    </source>
</evidence>
<feature type="compositionally biased region" description="Low complexity" evidence="3">
    <location>
        <begin position="922"/>
        <end position="949"/>
    </location>
</feature>
<dbReference type="Proteomes" id="UP000515204">
    <property type="component" value="Unplaced"/>
</dbReference>
<accession>A0A6P3Y673</accession>
<evidence type="ECO:0000313" key="6">
    <source>
        <dbReference type="RefSeq" id="XP_014485579.1"/>
    </source>
</evidence>
<name>A0A6P3Y673_DINQU</name>
<feature type="transmembrane region" description="Helical" evidence="4">
    <location>
        <begin position="852"/>
        <end position="874"/>
    </location>
</feature>
<keyword evidence="4" id="KW-1133">Transmembrane helix</keyword>
<evidence type="ECO:0000256" key="3">
    <source>
        <dbReference type="SAM" id="MobiDB-lite"/>
    </source>
</evidence>
<dbReference type="PANTHER" id="PTHR21021:SF16">
    <property type="entry name" value="TIP41-LIKE PROTEIN"/>
    <property type="match status" value="1"/>
</dbReference>
<evidence type="ECO:0000256" key="1">
    <source>
        <dbReference type="ARBA" id="ARBA00006658"/>
    </source>
</evidence>
<dbReference type="PANTHER" id="PTHR21021">
    <property type="entry name" value="GAF/PUTATIVE CYTOSKELETAL PROTEIN"/>
    <property type="match status" value="1"/>
</dbReference>
<dbReference type="OrthoDB" id="10253878at2759"/>
<keyword evidence="4" id="KW-0472">Membrane</keyword>
<gene>
    <name evidence="6 7" type="primary">LOC106750044</name>
</gene>
<reference evidence="6 7" key="1">
    <citation type="submission" date="2025-04" db="UniProtKB">
        <authorList>
            <consortium name="RefSeq"/>
        </authorList>
    </citation>
    <scope>IDENTIFICATION</scope>
</reference>
<evidence type="ECO:0000256" key="4">
    <source>
        <dbReference type="SAM" id="Phobius"/>
    </source>
</evidence>
<dbReference type="GO" id="GO:0031929">
    <property type="term" value="P:TOR signaling"/>
    <property type="evidence" value="ECO:0007669"/>
    <property type="project" value="TreeGrafter"/>
</dbReference>
<dbReference type="Pfam" id="PF04176">
    <property type="entry name" value="TIP41"/>
    <property type="match status" value="1"/>
</dbReference>
<keyword evidence="4" id="KW-0812">Transmembrane</keyword>
<proteinExistence type="inferred from homology"/>
<comment type="similarity">
    <text evidence="1">Belongs to the TIP41 family.</text>
</comment>
<dbReference type="GO" id="GO:0005829">
    <property type="term" value="C:cytosol"/>
    <property type="evidence" value="ECO:0007669"/>
    <property type="project" value="TreeGrafter"/>
</dbReference>
<dbReference type="GeneID" id="106750044"/>
<dbReference type="AlphaFoldDB" id="A0A6P3Y673"/>
<sequence length="955" mass="107836">MTAIKVHGGIDILRLPVNEEVHICLPWRIKYTQSHILHSKCSKSENGCSKDSEACQFCVYNNTLELPHMPDMVFPNNVLTLTHQNGALLQFNALDALRHVSNGKINVQLACAEAWKESRSDSSEYLEEKVKPFDWTFTTDYTGTVSGFEVEETNERIDMDKLRQRDKILFYNDLTLFEDELHDNGIAVNSVKIRVMPSSFFILLRYFLRIDNVMLRINDTRIYHELGKNYLLREFTSREAKVQDIRVSPALFLEPSEIAPHLPLNRSHYHKLIIPEKEEAKLNEDASNSQDTSAESRDTSATEGKPEQPGTFIRRILPTEVEVQEGGEVQVHLVQVLKDETTCYLRTSLLVNCNLKLAGNEMNTSCDERVHYWPFNGGCGFFITNVQKQDEGWWRLTSQNDKEERVVDVIMIRVLDTFVESPEEAEIINGVTYRFTFNGVHEYCIIQNPHDSYAMIENNECSVEIPKVSAVDHGNWSAIVGVPGLVDEVVKTMKLTVFYEHVESGYTVSPNPEALHLYCNYIAINTDLSLCRFTQSSVEKMGLRLREGMRKGRYEYYGKGLDAGECGLTIQSPQEKDYGTWYCLIRPRNTVHKSPIVTAIPVLKVMNQSSPASNKVKRDVVISPNSSSVSPVITTKGEFLSLECFSSELLIYCWFSKPDGKIYKSPNNSNTISRNLLSQSETAWLGRCAITIDKAEQEHNGKWICHMGPASPGVELTEEIHVRIAETSLAAVQKFVSYDDDYRITFQCKTVPYAMALKYCRFQSPTGFGVTVDERVNESSPIVYDNVRYWYNGDGLAAGHCGLIVEPANSMHKGNWTCAATIEFEDTETTSDMIHVSYDKLVRDAGSNTSTVLGIVFGSLGFIVALTLLIILGIRLKERYRNRSWQNQNMDVMRVQDDLSLNTVQTDLSIVSRPSTSRNNDTDGNSSGRSSDGNSNRSNTGSGSKNNNSPDPMHM</sequence>
<dbReference type="InterPro" id="IPR007303">
    <property type="entry name" value="TIP41-like"/>
</dbReference>
<evidence type="ECO:0000256" key="2">
    <source>
        <dbReference type="ARBA" id="ARBA00018951"/>
    </source>
</evidence>
<feature type="compositionally biased region" description="Basic and acidic residues" evidence="3">
    <location>
        <begin position="294"/>
        <end position="306"/>
    </location>
</feature>
<dbReference type="KEGG" id="dqu:106750044"/>
<dbReference type="RefSeq" id="XP_014485579.1">
    <property type="nucleotide sequence ID" value="XM_014630093.1"/>
</dbReference>
<dbReference type="InterPro" id="IPR051330">
    <property type="entry name" value="Phosphatase_reg/MetRdx"/>
</dbReference>
<dbReference type="RefSeq" id="XP_014485580.1">
    <property type="nucleotide sequence ID" value="XM_014630094.1"/>
</dbReference>
<feature type="region of interest" description="Disordered" evidence="3">
    <location>
        <begin position="280"/>
        <end position="311"/>
    </location>
</feature>
<keyword evidence="5" id="KW-1185">Reference proteome</keyword>
<evidence type="ECO:0000313" key="7">
    <source>
        <dbReference type="RefSeq" id="XP_014485580.1"/>
    </source>
</evidence>
<feature type="region of interest" description="Disordered" evidence="3">
    <location>
        <begin position="907"/>
        <end position="955"/>
    </location>
</feature>